<feature type="domain" description="Bacterial bifunctional deaminase-reductase C-terminal" evidence="4">
    <location>
        <begin position="15"/>
        <end position="215"/>
    </location>
</feature>
<keyword evidence="3" id="KW-0560">Oxidoreductase</keyword>
<evidence type="ECO:0000313" key="6">
    <source>
        <dbReference type="Proteomes" id="UP000230027"/>
    </source>
</evidence>
<evidence type="ECO:0000259" key="4">
    <source>
        <dbReference type="Pfam" id="PF01872"/>
    </source>
</evidence>
<dbReference type="Gene3D" id="3.40.430.10">
    <property type="entry name" value="Dihydrofolate Reductase, subunit A"/>
    <property type="match status" value="1"/>
</dbReference>
<evidence type="ECO:0000256" key="1">
    <source>
        <dbReference type="ARBA" id="ARBA00005104"/>
    </source>
</evidence>
<dbReference type="InterPro" id="IPR002734">
    <property type="entry name" value="RibDG_C"/>
</dbReference>
<dbReference type="EMBL" id="PFOD01000068">
    <property type="protein sequence ID" value="PIZ64896.1"/>
    <property type="molecule type" value="Genomic_DNA"/>
</dbReference>
<reference evidence="6" key="1">
    <citation type="submission" date="2017-09" db="EMBL/GenBank/DDBJ databases">
        <title>Depth-based differentiation of microbial function through sediment-hosted aquifers and enrichment of novel symbionts in the deep terrestrial subsurface.</title>
        <authorList>
            <person name="Probst A.J."/>
            <person name="Ladd B."/>
            <person name="Jarett J.K."/>
            <person name="Geller-Mcgrath D.E."/>
            <person name="Sieber C.M.K."/>
            <person name="Emerson J.B."/>
            <person name="Anantharaman K."/>
            <person name="Thomas B.C."/>
            <person name="Malmstrom R."/>
            <person name="Stieglmeier M."/>
            <person name="Klingl A."/>
            <person name="Woyke T."/>
            <person name="Ryan C.M."/>
            <person name="Banfield J.F."/>
        </authorList>
    </citation>
    <scope>NUCLEOTIDE SEQUENCE [LARGE SCALE GENOMIC DNA]</scope>
</reference>
<protein>
    <recommendedName>
        <fullName evidence="4">Bacterial bifunctional deaminase-reductase C-terminal domain-containing protein</fullName>
    </recommendedName>
</protein>
<evidence type="ECO:0000313" key="5">
    <source>
        <dbReference type="EMBL" id="PIZ64896.1"/>
    </source>
</evidence>
<dbReference type="SUPFAM" id="SSF53597">
    <property type="entry name" value="Dihydrofolate reductase-like"/>
    <property type="match status" value="1"/>
</dbReference>
<dbReference type="GO" id="GO:0008703">
    <property type="term" value="F:5-amino-6-(5-phosphoribosylamino)uracil reductase activity"/>
    <property type="evidence" value="ECO:0007669"/>
    <property type="project" value="InterPro"/>
</dbReference>
<dbReference type="InterPro" id="IPR050765">
    <property type="entry name" value="Riboflavin_Biosynth_HTPR"/>
</dbReference>
<dbReference type="AlphaFoldDB" id="A0A2M7U390"/>
<sequence length="223" mass="25174">MQLKPFVFEKPEDRPFLYTSFASTIDGKIIVKDEGYWPIGSKVDYEYFTHLRAHADAIVDAKNTALQFGKYTIKTIHDDTFQTYRRELGKQGLPEYIVLTSNSDEALEEALANDHGFVPTIITPKAGQSRVSVVNLIDYLNEKGYRNVFIDGGPTLIAQLIQEKVLDEVHLTIAPKIFGSRPGMTLTMCEGILFSPSNIPKFKLKSVHQEGNEVMLRYQAIVD</sequence>
<dbReference type="InterPro" id="IPR024072">
    <property type="entry name" value="DHFR-like_dom_sf"/>
</dbReference>
<dbReference type="PANTHER" id="PTHR38011:SF7">
    <property type="entry name" value="2,5-DIAMINO-6-RIBOSYLAMINO-4(3H)-PYRIMIDINONE 5'-PHOSPHATE REDUCTASE"/>
    <property type="match status" value="1"/>
</dbReference>
<accession>A0A2M7U390</accession>
<proteinExistence type="predicted"/>
<gene>
    <name evidence="5" type="ORF">COY14_03650</name>
</gene>
<keyword evidence="2" id="KW-0521">NADP</keyword>
<name>A0A2M7U390_9BACT</name>
<comment type="pathway">
    <text evidence="1">Cofactor biosynthesis; riboflavin biosynthesis.</text>
</comment>
<comment type="caution">
    <text evidence="5">The sequence shown here is derived from an EMBL/GenBank/DDBJ whole genome shotgun (WGS) entry which is preliminary data.</text>
</comment>
<dbReference type="Pfam" id="PF01872">
    <property type="entry name" value="RibD_C"/>
    <property type="match status" value="1"/>
</dbReference>
<evidence type="ECO:0000256" key="3">
    <source>
        <dbReference type="ARBA" id="ARBA00023002"/>
    </source>
</evidence>
<evidence type="ECO:0000256" key="2">
    <source>
        <dbReference type="ARBA" id="ARBA00022857"/>
    </source>
</evidence>
<dbReference type="GO" id="GO:0009231">
    <property type="term" value="P:riboflavin biosynthetic process"/>
    <property type="evidence" value="ECO:0007669"/>
    <property type="project" value="InterPro"/>
</dbReference>
<dbReference type="PANTHER" id="PTHR38011">
    <property type="entry name" value="DIHYDROFOLATE REDUCTASE FAMILY PROTEIN (AFU_ORTHOLOGUE AFUA_8G06820)"/>
    <property type="match status" value="1"/>
</dbReference>
<organism evidence="5 6">
    <name type="scientific">Candidatus Roizmanbacteria bacterium CG_4_10_14_0_2_um_filter_36_9</name>
    <dbReference type="NCBI Taxonomy" id="1974823"/>
    <lineage>
        <taxon>Bacteria</taxon>
        <taxon>Candidatus Roizmaniibacteriota</taxon>
    </lineage>
</organism>
<dbReference type="Proteomes" id="UP000230027">
    <property type="component" value="Unassembled WGS sequence"/>
</dbReference>